<reference evidence="10" key="4">
    <citation type="submission" date="2020-12" db="UniProtKB">
        <authorList>
            <consortium name="EnsemblPlants"/>
        </authorList>
    </citation>
    <scope>IDENTIFICATION</scope>
</reference>
<dbReference type="HOGENOM" id="CLU_014793_3_4_1"/>
<gene>
    <name evidence="8" type="primary">Sig1</name>
    <name evidence="10" type="synonym">LOC112291464</name>
    <name evidence="9" type="ORF">PHYPA_018007</name>
</gene>
<dbReference type="SUPFAM" id="SSF88659">
    <property type="entry name" value="Sigma3 and sigma4 domains of RNA polymerase sigma factors"/>
    <property type="match status" value="2"/>
</dbReference>
<dbReference type="GO" id="GO:0003899">
    <property type="term" value="F:DNA-directed RNA polymerase activity"/>
    <property type="evidence" value="ECO:0000318"/>
    <property type="project" value="GO_Central"/>
</dbReference>
<evidence type="ECO:0000256" key="3">
    <source>
        <dbReference type="ARBA" id="ARBA00023082"/>
    </source>
</evidence>
<keyword evidence="2" id="KW-0805">Transcription regulation</keyword>
<keyword evidence="11" id="KW-1185">Reference proteome</keyword>
<dbReference type="GO" id="GO:0016987">
    <property type="term" value="F:sigma factor activity"/>
    <property type="evidence" value="ECO:0000318"/>
    <property type="project" value="GO_Central"/>
</dbReference>
<dbReference type="PANTHER" id="PTHR30603">
    <property type="entry name" value="RNA POLYMERASE SIGMA FACTOR RPO"/>
    <property type="match status" value="1"/>
</dbReference>
<dbReference type="Gene3D" id="1.20.120.1810">
    <property type="match status" value="1"/>
</dbReference>
<reference evidence="9 11" key="3">
    <citation type="journal article" date="2018" name="Plant J.">
        <title>The Physcomitrella patens chromosome-scale assembly reveals moss genome structure and evolution.</title>
        <authorList>
            <person name="Lang D."/>
            <person name="Ullrich K.K."/>
            <person name="Murat F."/>
            <person name="Fuchs J."/>
            <person name="Jenkins J."/>
            <person name="Haas F.B."/>
            <person name="Piednoel M."/>
            <person name="Gundlach H."/>
            <person name="Van Bel M."/>
            <person name="Meyberg R."/>
            <person name="Vives C."/>
            <person name="Morata J."/>
            <person name="Symeonidi A."/>
            <person name="Hiss M."/>
            <person name="Muchero W."/>
            <person name="Kamisugi Y."/>
            <person name="Saleh O."/>
            <person name="Blanc G."/>
            <person name="Decker E.L."/>
            <person name="van Gessel N."/>
            <person name="Grimwood J."/>
            <person name="Hayes R.D."/>
            <person name="Graham S.W."/>
            <person name="Gunter L.E."/>
            <person name="McDaniel S.F."/>
            <person name="Hoernstein S.N.W."/>
            <person name="Larsson A."/>
            <person name="Li F.W."/>
            <person name="Perroud P.F."/>
            <person name="Phillips J."/>
            <person name="Ranjan P."/>
            <person name="Rokshar D.S."/>
            <person name="Rothfels C.J."/>
            <person name="Schneider L."/>
            <person name="Shu S."/>
            <person name="Stevenson D.W."/>
            <person name="Thummler F."/>
            <person name="Tillich M."/>
            <person name="Villarreal Aguilar J.C."/>
            <person name="Widiez T."/>
            <person name="Wong G.K."/>
            <person name="Wymore A."/>
            <person name="Zhang Y."/>
            <person name="Zimmer A.D."/>
            <person name="Quatrano R.S."/>
            <person name="Mayer K.F.X."/>
            <person name="Goodstein D."/>
            <person name="Casacuberta J.M."/>
            <person name="Vandepoele K."/>
            <person name="Reski R."/>
            <person name="Cuming A.C."/>
            <person name="Tuskan G.A."/>
            <person name="Maumus F."/>
            <person name="Salse J."/>
            <person name="Schmutz J."/>
            <person name="Rensing S.A."/>
        </authorList>
    </citation>
    <scope>NUCLEOTIDE SEQUENCE [LARGE SCALE GENOMIC DNA]</scope>
    <source>
        <strain evidence="10 11">cv. Gransden 2004</strain>
    </source>
</reference>
<comment type="similarity">
    <text evidence="1">Belongs to the sigma-70 factor family.</text>
</comment>
<dbReference type="Gramene" id="Pp3c14_4440V3.2">
    <property type="protein sequence ID" value="Pp3c14_4440V3.2"/>
    <property type="gene ID" value="Pp3c14_4440"/>
</dbReference>
<dbReference type="PANTHER" id="PTHR30603:SF14">
    <property type="entry name" value="RNA POLYMERASE SIGMA FACTOR SIGA"/>
    <property type="match status" value="1"/>
</dbReference>
<dbReference type="EMBL" id="AB059355">
    <property type="protein sequence ID" value="BAB62007.1"/>
    <property type="molecule type" value="Genomic_DNA"/>
</dbReference>
<dbReference type="EnsemblPlants" id="Pp3c14_4440V3.2">
    <property type="protein sequence ID" value="Pp3c14_4440V3.2"/>
    <property type="gene ID" value="Pp3c14_4440"/>
</dbReference>
<dbReference type="Pfam" id="PF04539">
    <property type="entry name" value="Sigma70_r3"/>
    <property type="match status" value="1"/>
</dbReference>
<reference evidence="9 11" key="2">
    <citation type="journal article" date="2008" name="Science">
        <title>The Physcomitrella genome reveals evolutionary insights into the conquest of land by plants.</title>
        <authorList>
            <person name="Rensing S."/>
            <person name="Lang D."/>
            <person name="Zimmer A."/>
            <person name="Terry A."/>
            <person name="Salamov A."/>
            <person name="Shapiro H."/>
            <person name="Nishiyama T."/>
            <person name="Perroud P.-F."/>
            <person name="Lindquist E."/>
            <person name="Kamisugi Y."/>
            <person name="Tanahashi T."/>
            <person name="Sakakibara K."/>
            <person name="Fujita T."/>
            <person name="Oishi K."/>
            <person name="Shin-I T."/>
            <person name="Kuroki Y."/>
            <person name="Toyoda A."/>
            <person name="Suzuki Y."/>
            <person name="Hashimoto A."/>
            <person name="Yamaguchi K."/>
            <person name="Sugano A."/>
            <person name="Kohara Y."/>
            <person name="Fujiyama A."/>
            <person name="Anterola A."/>
            <person name="Aoki S."/>
            <person name="Ashton N."/>
            <person name="Barbazuk W.B."/>
            <person name="Barker E."/>
            <person name="Bennetzen J."/>
            <person name="Bezanilla M."/>
            <person name="Blankenship R."/>
            <person name="Cho S.H."/>
            <person name="Dutcher S."/>
            <person name="Estelle M."/>
            <person name="Fawcett J.A."/>
            <person name="Gundlach H."/>
            <person name="Hanada K."/>
            <person name="Heyl A."/>
            <person name="Hicks K.A."/>
            <person name="Hugh J."/>
            <person name="Lohr M."/>
            <person name="Mayer K."/>
            <person name="Melkozernov A."/>
            <person name="Murata T."/>
            <person name="Nelson D."/>
            <person name="Pils B."/>
            <person name="Prigge M."/>
            <person name="Reiss B."/>
            <person name="Renner T."/>
            <person name="Rombauts S."/>
            <person name="Rushton P."/>
            <person name="Sanderfoot A."/>
            <person name="Schween G."/>
            <person name="Shiu S.-H."/>
            <person name="Stueber K."/>
            <person name="Theodoulou F.L."/>
            <person name="Tu H."/>
            <person name="Van de Peer Y."/>
            <person name="Verrier P.J."/>
            <person name="Waters E."/>
            <person name="Wood A."/>
            <person name="Yang L."/>
            <person name="Cove D."/>
            <person name="Cuming A."/>
            <person name="Hasebe M."/>
            <person name="Lucas S."/>
            <person name="Mishler D.B."/>
            <person name="Reski R."/>
            <person name="Grigoriev I."/>
            <person name="Quatrano R.S."/>
            <person name="Boore J.L."/>
        </authorList>
    </citation>
    <scope>NUCLEOTIDE SEQUENCE [LARGE SCALE GENOMIC DNA]</scope>
    <source>
        <strain evidence="10 11">cv. Gransden 2004</strain>
    </source>
</reference>
<dbReference type="SUPFAM" id="SSF88946">
    <property type="entry name" value="Sigma2 domain of RNA polymerase sigma factors"/>
    <property type="match status" value="1"/>
</dbReference>
<dbReference type="eggNOG" id="ENOG502QQ9I">
    <property type="taxonomic scope" value="Eukaryota"/>
</dbReference>
<evidence type="ECO:0000313" key="10">
    <source>
        <dbReference type="EnsemblPlants" id="Pp3c14_4440V3.1"/>
    </source>
</evidence>
<dbReference type="OrthoDB" id="2012130at2759"/>
<feature type="compositionally biased region" description="Basic residues" evidence="6">
    <location>
        <begin position="213"/>
        <end position="222"/>
    </location>
</feature>
<accession>Q93V67</accession>
<dbReference type="FunCoup" id="Q93V67">
    <property type="interactions" value="956"/>
</dbReference>
<dbReference type="GO" id="GO:0006355">
    <property type="term" value="P:regulation of DNA-templated transcription"/>
    <property type="evidence" value="ECO:0000318"/>
    <property type="project" value="GO_Central"/>
</dbReference>
<dbReference type="AlphaFoldDB" id="Q93V67"/>
<dbReference type="GO" id="GO:1903865">
    <property type="term" value="C:sigma factor antagonist complex"/>
    <property type="evidence" value="ECO:0000318"/>
    <property type="project" value="GO_Central"/>
</dbReference>
<evidence type="ECO:0000313" key="8">
    <source>
        <dbReference type="EMBL" id="BAB62007.1"/>
    </source>
</evidence>
<dbReference type="Pfam" id="PF04545">
    <property type="entry name" value="Sigma70_r4"/>
    <property type="match status" value="1"/>
</dbReference>
<dbReference type="Pfam" id="PF00140">
    <property type="entry name" value="Sigma70_r1_2"/>
    <property type="match status" value="1"/>
</dbReference>
<feature type="domain" description="RNA polymerase sigma-70" evidence="7">
    <location>
        <begin position="457"/>
        <end position="470"/>
    </location>
</feature>
<protein>
    <submittedName>
        <fullName evidence="8">PpSIG1</fullName>
    </submittedName>
</protein>
<accession>A9SW01</accession>
<dbReference type="InterPro" id="IPR009042">
    <property type="entry name" value="RNA_pol_sigma70_r1_2"/>
</dbReference>
<name>Q93V67_PHYPA</name>
<dbReference type="EMBL" id="AB059354">
    <property type="protein sequence ID" value="BAB62006.1"/>
    <property type="molecule type" value="mRNA"/>
</dbReference>
<dbReference type="GO" id="GO:0006352">
    <property type="term" value="P:DNA-templated transcription initiation"/>
    <property type="evidence" value="ECO:0007669"/>
    <property type="project" value="InterPro"/>
</dbReference>
<dbReference type="InterPro" id="IPR013325">
    <property type="entry name" value="RNA_pol_sigma_r2"/>
</dbReference>
<dbReference type="InterPro" id="IPR007627">
    <property type="entry name" value="RNA_pol_sigma70_r2"/>
</dbReference>
<dbReference type="InterPro" id="IPR007624">
    <property type="entry name" value="RNA_pol_sigma70_r3"/>
</dbReference>
<dbReference type="InterPro" id="IPR050239">
    <property type="entry name" value="Sigma-70_RNA_pol_init_factors"/>
</dbReference>
<keyword evidence="4" id="KW-0238">DNA-binding</keyword>
<keyword evidence="3" id="KW-0731">Sigma factor</keyword>
<dbReference type="Gramene" id="Pp3c14_4440V3.1">
    <property type="protein sequence ID" value="Pp3c14_4440V3.1"/>
    <property type="gene ID" value="Pp3c14_4440"/>
</dbReference>
<dbReference type="InterPro" id="IPR000943">
    <property type="entry name" value="RNA_pol_sigma70"/>
</dbReference>
<keyword evidence="5" id="KW-0804">Transcription</keyword>
<evidence type="ECO:0000256" key="4">
    <source>
        <dbReference type="ARBA" id="ARBA00023125"/>
    </source>
</evidence>
<accession>E1C9S7</accession>
<dbReference type="PROSITE" id="PS00715">
    <property type="entry name" value="SIGMA70_1"/>
    <property type="match status" value="1"/>
</dbReference>
<evidence type="ECO:0000313" key="9">
    <source>
        <dbReference type="EMBL" id="PNR40604.1"/>
    </source>
</evidence>
<dbReference type="EMBL" id="ABEU02000014">
    <property type="protein sequence ID" value="PNR40604.1"/>
    <property type="molecule type" value="Genomic_DNA"/>
</dbReference>
<dbReference type="Gene3D" id="1.10.10.10">
    <property type="entry name" value="Winged helix-like DNA-binding domain superfamily/Winged helix DNA-binding domain"/>
    <property type="match status" value="2"/>
</dbReference>
<dbReference type="GO" id="GO:0000976">
    <property type="term" value="F:transcription cis-regulatory region binding"/>
    <property type="evidence" value="ECO:0000318"/>
    <property type="project" value="GO_Central"/>
</dbReference>
<evidence type="ECO:0000313" key="11">
    <source>
        <dbReference type="Proteomes" id="UP000006727"/>
    </source>
</evidence>
<sequence length="677" mass="76163">MAHALGVIGLHGLQLSQTKQHYGQSLHVESYSGRFQYSQDTAGAACFRDKPSPPVVASSLTSSNEEQIAVKKEKTRGSLRKCKVAGRVELPSRDQQQSVARALTVLHEHISGVALQNIALSEDELSRYSSILPDASTLLRRSMLEAQWALTLKELMHEQKMEEQKNSRRAGKGKKSFSLEVTEDVSPGSTSTATGDLAVEDLTDEEKVTERKVTRRRGKGKLKQVERKQDTSLQETGNVHTEGSEEVVDYFRSGEQLKDLNTARRGGEGKLTKFERKLDSSLVEDACPESTSTMTTELVVKSGSPSARTRRLESRQRRVAIAGKPTSPDALTIHPLKKYQKGERVRRVKFDGVQDYLTTYLREITKINLLTKQEEVFLSKKLRIGLNLLEERKKLAAELGYVPSNEEWAPHMNLSVGDLVRKLGEAEWARDKMVMANLRLVVSVAKQYHSFGLEMADLIQEGSIGLLRGVEKFDHTRGYKLSTYVHWWIRQGVTRAIADHSRTVRLPVHVHDTLGRIRKAKSTLLSEGCTASVQEISEATNLTGTKIKNTLQVTKKLVSLDKEIGRNTLQSGDGETLHSLVADRDIENQPWTIVERMLMKDDVDKLLTSQLGPRERDIVRLHYGVGREDGSVMSLESISYRYGVSRERVRQLETAAMRKLQIKSREQGLDRYLHSMQ</sequence>
<feature type="region of interest" description="Disordered" evidence="6">
    <location>
        <begin position="160"/>
        <end position="241"/>
    </location>
</feature>
<evidence type="ECO:0000259" key="7">
    <source>
        <dbReference type="PROSITE" id="PS00715"/>
    </source>
</evidence>
<organism evidence="8">
    <name type="scientific">Physcomitrium patens</name>
    <name type="common">Spreading-leaved earth moss</name>
    <name type="synonym">Physcomitrella patens</name>
    <dbReference type="NCBI Taxonomy" id="3218"/>
    <lineage>
        <taxon>Eukaryota</taxon>
        <taxon>Viridiplantae</taxon>
        <taxon>Streptophyta</taxon>
        <taxon>Embryophyta</taxon>
        <taxon>Bryophyta</taxon>
        <taxon>Bryophytina</taxon>
        <taxon>Bryopsida</taxon>
        <taxon>Funariidae</taxon>
        <taxon>Funariales</taxon>
        <taxon>Funariaceae</taxon>
        <taxon>Physcomitrium</taxon>
    </lineage>
</organism>
<dbReference type="CDD" id="cd06171">
    <property type="entry name" value="Sigma70_r4"/>
    <property type="match status" value="1"/>
</dbReference>
<dbReference type="EnsemblPlants" id="Pp3c14_4440V3.1">
    <property type="protein sequence ID" value="Pp3c14_4440V3.1"/>
    <property type="gene ID" value="Pp3c14_4440"/>
</dbReference>
<dbReference type="InterPro" id="IPR013324">
    <property type="entry name" value="RNA_pol_sigma_r3/r4-like"/>
</dbReference>
<dbReference type="InterPro" id="IPR036388">
    <property type="entry name" value="WH-like_DNA-bd_sf"/>
</dbReference>
<dbReference type="InterPro" id="IPR014284">
    <property type="entry name" value="RNA_pol_sigma-70_dom"/>
</dbReference>
<evidence type="ECO:0000256" key="1">
    <source>
        <dbReference type="ARBA" id="ARBA00007788"/>
    </source>
</evidence>
<dbReference type="InterPro" id="IPR007630">
    <property type="entry name" value="RNA_pol_sigma70_r4"/>
</dbReference>
<feature type="compositionally biased region" description="Polar residues" evidence="6">
    <location>
        <begin position="231"/>
        <end position="241"/>
    </location>
</feature>
<dbReference type="NCBIfam" id="TIGR02937">
    <property type="entry name" value="sigma70-ECF"/>
    <property type="match status" value="1"/>
</dbReference>
<dbReference type="PaxDb" id="3218-PP1S126_141V6.1"/>
<dbReference type="STRING" id="3218.Q93V67"/>
<reference evidence="8" key="1">
    <citation type="journal article" date="2001" name="FEBS Lett.">
        <title>Characterization of two genes, Sig1 and Sig2, encoding distinct plastid sigma factors(1) in the moss Physcomitrella patens: phylogenetic relationships to plastid sigma factors in higher plants.</title>
        <authorList>
            <person name="Hara K."/>
            <person name="Morita M."/>
            <person name="Takahashi R."/>
            <person name="Sugita M."/>
            <person name="Kato S."/>
            <person name="Aoki S."/>
        </authorList>
    </citation>
    <scope>NUCLEOTIDE SEQUENCE</scope>
</reference>
<evidence type="ECO:0000256" key="5">
    <source>
        <dbReference type="ARBA" id="ARBA00023163"/>
    </source>
</evidence>
<dbReference type="Pfam" id="PF04542">
    <property type="entry name" value="Sigma70_r2"/>
    <property type="match status" value="1"/>
</dbReference>
<dbReference type="PRINTS" id="PR00046">
    <property type="entry name" value="SIGMA70FCT"/>
</dbReference>
<proteinExistence type="evidence at transcript level"/>
<dbReference type="GO" id="GO:0009507">
    <property type="term" value="C:chloroplast"/>
    <property type="evidence" value="ECO:0000318"/>
    <property type="project" value="GO_Central"/>
</dbReference>
<dbReference type="Proteomes" id="UP000006727">
    <property type="component" value="Chromosome 14"/>
</dbReference>
<evidence type="ECO:0000256" key="6">
    <source>
        <dbReference type="SAM" id="MobiDB-lite"/>
    </source>
</evidence>
<evidence type="ECO:0000256" key="2">
    <source>
        <dbReference type="ARBA" id="ARBA00023015"/>
    </source>
</evidence>